<keyword evidence="2" id="KW-1185">Reference proteome</keyword>
<organism evidence="1 2">
    <name type="scientific">Pyrodictium abyssi</name>
    <dbReference type="NCBI Taxonomy" id="54256"/>
    <lineage>
        <taxon>Archaea</taxon>
        <taxon>Thermoproteota</taxon>
        <taxon>Thermoprotei</taxon>
        <taxon>Desulfurococcales</taxon>
        <taxon>Pyrodictiaceae</taxon>
        <taxon>Pyrodictium</taxon>
    </lineage>
</organism>
<name>A0ABM8ISL8_9CREN</name>
<sequence>MVPNPLVKGGSGLLELVLELIGREPEARIGRCIVIDGSMDALSLVDEASSRGVEDIVILGAIHTDGRGRGMYTRVVEPRDARAMSPQQLTKELWMNLTGSLGLDDYAAALSLLWSRAFILAECDPGDSEDPEEACKRLAREWIQRECGA</sequence>
<proteinExistence type="predicted"/>
<dbReference type="Proteomes" id="UP001341135">
    <property type="component" value="Chromosome"/>
</dbReference>
<accession>A0ABM8ISL8</accession>
<protein>
    <submittedName>
        <fullName evidence="1">Uncharacterized protein</fullName>
    </submittedName>
</protein>
<reference evidence="1 2" key="1">
    <citation type="submission" date="2023-09" db="EMBL/GenBank/DDBJ databases">
        <title>Pyrofollis japonicus gen. nov. sp. nov., a novel member of the family Pyrodictiaceae isolated from the Iheya North hydrothermal field.</title>
        <authorList>
            <person name="Miyazaki U."/>
            <person name="Sanari M."/>
            <person name="Tame A."/>
            <person name="Kitajima M."/>
            <person name="Okamoto A."/>
            <person name="Sawayama S."/>
            <person name="Miyazaki J."/>
            <person name="Takai K."/>
            <person name="Nakagawa S."/>
        </authorList>
    </citation>
    <scope>NUCLEOTIDE SEQUENCE [LARGE SCALE GENOMIC DNA]</scope>
    <source>
        <strain evidence="1 2">AV2</strain>
    </source>
</reference>
<evidence type="ECO:0000313" key="1">
    <source>
        <dbReference type="EMBL" id="BES80557.1"/>
    </source>
</evidence>
<gene>
    <name evidence="1" type="ORF">PABY_01240</name>
</gene>
<dbReference type="EMBL" id="AP028907">
    <property type="protein sequence ID" value="BES80557.1"/>
    <property type="molecule type" value="Genomic_DNA"/>
</dbReference>
<evidence type="ECO:0000313" key="2">
    <source>
        <dbReference type="Proteomes" id="UP001341135"/>
    </source>
</evidence>